<sequence length="687" mass="77348">MTPTSPNASNSAHASTAAENKIATRHRSTLKVVLEVVKVIIYDICLWFFDLIVHTFFREVKSRGTFHIPRTGPIIFVIAPHANQFIDPLLVMLKVRHYSGRRIAFLTAAKSYRRKFIGMFARLTGAIPVERAQDLLKAAPGTIKIDLDGDATVVKGTGTRFTRDCQKKGLLGLPDSLGNAVVEEVVSDTELRLRKPFQLGKKEQQITDRLTNGTTYKVAPHVDNNVVFQNVFNHLNGGKVLGIFPEGGSHDRPDLLPLKPGVAIMALGAASTSPDPHAVINVIPVGMNYFHPHRFRSRAVIEFGKPIRVDKKRSKMYEDNSKAAVDALLETITLGLREVTVTCTDYDTLMALQAARRLYTSARREQIPLPMIVEMNRRLVRGYEKYADNPEVKEMKTMVSEYNKKLMRMGLHDHQVELLSSSDRFKTLVTFSDRLFKVFLFFGLSLPGIFLFSPVFITARRISRQKAKEALAGSVVKIRARDVLSTWKILVALGLAPALYIFYSVIGTVFLVQLGLVPQVPVFVVFLVCYGWSVLTTYASLRIGEIGVDYYKSLKPLFYSLMSAHKDVGQIEELKKNRAYLAERVTEFCDKFGPGLFSDYDRFYKRYNGVTDFDEFYDHEEPSLAYSGFNIHNLADVPIFSGEASDSDNGEEAVGHEEVIPTSEKTKLRLRKAMQERREEEEGNGEN</sequence>
<evidence type="ECO:0000313" key="2">
    <source>
        <dbReference type="Proteomes" id="UP001241377"/>
    </source>
</evidence>
<comment type="caution">
    <text evidence="1">The sequence shown here is derived from an EMBL/GenBank/DDBJ whole genome shotgun (WGS) entry which is preliminary data.</text>
</comment>
<dbReference type="Proteomes" id="UP001241377">
    <property type="component" value="Unassembled WGS sequence"/>
</dbReference>
<proteinExistence type="predicted"/>
<organism evidence="1 2">
    <name type="scientific">Naganishia cerealis</name>
    <dbReference type="NCBI Taxonomy" id="610337"/>
    <lineage>
        <taxon>Eukaryota</taxon>
        <taxon>Fungi</taxon>
        <taxon>Dikarya</taxon>
        <taxon>Basidiomycota</taxon>
        <taxon>Agaricomycotina</taxon>
        <taxon>Tremellomycetes</taxon>
        <taxon>Filobasidiales</taxon>
        <taxon>Filobasidiaceae</taxon>
        <taxon>Naganishia</taxon>
    </lineage>
</organism>
<gene>
    <name evidence="1" type="ORF">QFC19_009399</name>
</gene>
<name>A0ACC2UVR4_9TREE</name>
<protein>
    <submittedName>
        <fullName evidence="1">Uncharacterized protein</fullName>
    </submittedName>
</protein>
<evidence type="ECO:0000313" key="1">
    <source>
        <dbReference type="EMBL" id="KAJ9090809.1"/>
    </source>
</evidence>
<accession>A0ACC2UVR4</accession>
<dbReference type="EMBL" id="JASBWR010000161">
    <property type="protein sequence ID" value="KAJ9090809.1"/>
    <property type="molecule type" value="Genomic_DNA"/>
</dbReference>
<reference evidence="1" key="1">
    <citation type="submission" date="2023-04" db="EMBL/GenBank/DDBJ databases">
        <title>Draft Genome sequencing of Naganishia species isolated from polar environments using Oxford Nanopore Technology.</title>
        <authorList>
            <person name="Leo P."/>
            <person name="Venkateswaran K."/>
        </authorList>
    </citation>
    <scope>NUCLEOTIDE SEQUENCE</scope>
    <source>
        <strain evidence="1">MNA-CCFEE 5261</strain>
    </source>
</reference>
<keyword evidence="2" id="KW-1185">Reference proteome</keyword>